<dbReference type="KEGG" id="bbe:BBR47_11770"/>
<evidence type="ECO:0000313" key="2">
    <source>
        <dbReference type="Proteomes" id="UP000001877"/>
    </source>
</evidence>
<accession>C0Z7B1</accession>
<gene>
    <name evidence="1" type="ordered locus">BBR47_11770</name>
</gene>
<dbReference type="STRING" id="358681.BBR47_11770"/>
<name>C0Z7B1_BREBN</name>
<proteinExistence type="predicted"/>
<reference evidence="1 2" key="1">
    <citation type="submission" date="2005-03" db="EMBL/GenBank/DDBJ databases">
        <title>Brevibacillus brevis strain 47, complete genome.</title>
        <authorList>
            <person name="Hosoyama A."/>
            <person name="Yamada R."/>
            <person name="Hongo Y."/>
            <person name="Terui Y."/>
            <person name="Ankai A."/>
            <person name="Masuyama W."/>
            <person name="Sekiguchi M."/>
            <person name="Takeda T."/>
            <person name="Asano K."/>
            <person name="Ohji S."/>
            <person name="Ichikawa N."/>
            <person name="Narita S."/>
            <person name="Aoki N."/>
            <person name="Miura H."/>
            <person name="Matsushita S."/>
            <person name="Sekigawa T."/>
            <person name="Yamagata H."/>
            <person name="Yoshikawa H."/>
            <person name="Udaka S."/>
            <person name="Tanikawa S."/>
            <person name="Fujita N."/>
        </authorList>
    </citation>
    <scope>NUCLEOTIDE SEQUENCE [LARGE SCALE GENOMIC DNA]</scope>
    <source>
        <strain evidence="2">47 / JCM 6285 / NBRC 100599</strain>
    </source>
</reference>
<dbReference type="AlphaFoldDB" id="C0Z7B1"/>
<dbReference type="HOGENOM" id="CLU_3325334_0_0_9"/>
<protein>
    <submittedName>
        <fullName evidence="1">Uncharacterized protein</fullName>
    </submittedName>
</protein>
<sequence>MGEKKEWTRVVGNFTIFVATTQEAFYDNTKDGIQVKKE</sequence>
<evidence type="ECO:0000313" key="1">
    <source>
        <dbReference type="EMBL" id="BAH42154.1"/>
    </source>
</evidence>
<keyword evidence="2" id="KW-1185">Reference proteome</keyword>
<organism evidence="1 2">
    <name type="scientific">Brevibacillus brevis (strain 47 / JCM 6285 / NBRC 100599)</name>
    <dbReference type="NCBI Taxonomy" id="358681"/>
    <lineage>
        <taxon>Bacteria</taxon>
        <taxon>Bacillati</taxon>
        <taxon>Bacillota</taxon>
        <taxon>Bacilli</taxon>
        <taxon>Bacillales</taxon>
        <taxon>Paenibacillaceae</taxon>
        <taxon>Brevibacillus</taxon>
    </lineage>
</organism>
<dbReference type="Proteomes" id="UP000001877">
    <property type="component" value="Chromosome"/>
</dbReference>
<dbReference type="EMBL" id="AP008955">
    <property type="protein sequence ID" value="BAH42154.1"/>
    <property type="molecule type" value="Genomic_DNA"/>
</dbReference>